<evidence type="ECO:0000256" key="8">
    <source>
        <dbReference type="ARBA" id="ARBA00022692"/>
    </source>
</evidence>
<dbReference type="Gene3D" id="1.10.287.130">
    <property type="match status" value="1"/>
</dbReference>
<dbReference type="EMBL" id="JAMQGP010000006">
    <property type="protein sequence ID" value="MCM2680557.1"/>
    <property type="molecule type" value="Genomic_DNA"/>
</dbReference>
<dbReference type="InterPro" id="IPR005467">
    <property type="entry name" value="His_kinase_dom"/>
</dbReference>
<dbReference type="InterPro" id="IPR003660">
    <property type="entry name" value="HAMP_dom"/>
</dbReference>
<dbReference type="EC" id="2.7.13.3" evidence="3"/>
<feature type="domain" description="HAMP" evidence="17">
    <location>
        <begin position="225"/>
        <end position="277"/>
    </location>
</feature>
<evidence type="ECO:0000256" key="15">
    <source>
        <dbReference type="SAM" id="Phobius"/>
    </source>
</evidence>
<dbReference type="PROSITE" id="PS50109">
    <property type="entry name" value="HIS_KIN"/>
    <property type="match status" value="1"/>
</dbReference>
<keyword evidence="7" id="KW-0808">Transferase</keyword>
<dbReference type="PANTHER" id="PTHR44936">
    <property type="entry name" value="SENSOR PROTEIN CREC"/>
    <property type="match status" value="1"/>
</dbReference>
<comment type="subcellular location">
    <subcellularLocation>
        <location evidence="2">Cell inner membrane</location>
        <topology evidence="2">Multi-pass membrane protein</topology>
    </subcellularLocation>
</comment>
<evidence type="ECO:0000256" key="2">
    <source>
        <dbReference type="ARBA" id="ARBA00004429"/>
    </source>
</evidence>
<keyword evidence="9" id="KW-0547">Nucleotide-binding</keyword>
<dbReference type="InterPro" id="IPR003594">
    <property type="entry name" value="HATPase_dom"/>
</dbReference>
<evidence type="ECO:0000259" key="17">
    <source>
        <dbReference type="PROSITE" id="PS50885"/>
    </source>
</evidence>
<evidence type="ECO:0000256" key="7">
    <source>
        <dbReference type="ARBA" id="ARBA00022679"/>
    </source>
</evidence>
<evidence type="ECO:0000256" key="13">
    <source>
        <dbReference type="ARBA" id="ARBA00023012"/>
    </source>
</evidence>
<dbReference type="SUPFAM" id="SSF55874">
    <property type="entry name" value="ATPase domain of HSP90 chaperone/DNA topoisomerase II/histidine kinase"/>
    <property type="match status" value="1"/>
</dbReference>
<dbReference type="GO" id="GO:0005886">
    <property type="term" value="C:plasma membrane"/>
    <property type="evidence" value="ECO:0007669"/>
    <property type="project" value="UniProtKB-SubCell"/>
</dbReference>
<comment type="caution">
    <text evidence="18">The sequence shown here is derived from an EMBL/GenBank/DDBJ whole genome shotgun (WGS) entry which is preliminary data.</text>
</comment>
<evidence type="ECO:0000256" key="5">
    <source>
        <dbReference type="ARBA" id="ARBA00022519"/>
    </source>
</evidence>
<gene>
    <name evidence="18" type="ORF">NAF29_12890</name>
</gene>
<evidence type="ECO:0000313" key="18">
    <source>
        <dbReference type="EMBL" id="MCM2680557.1"/>
    </source>
</evidence>
<dbReference type="SUPFAM" id="SSF47384">
    <property type="entry name" value="Homodimeric domain of signal transducing histidine kinase"/>
    <property type="match status" value="1"/>
</dbReference>
<proteinExistence type="predicted"/>
<dbReference type="CDD" id="cd00082">
    <property type="entry name" value="HisKA"/>
    <property type="match status" value="1"/>
</dbReference>
<feature type="transmembrane region" description="Helical" evidence="15">
    <location>
        <begin position="206"/>
        <end position="224"/>
    </location>
</feature>
<evidence type="ECO:0000256" key="11">
    <source>
        <dbReference type="ARBA" id="ARBA00022840"/>
    </source>
</evidence>
<dbReference type="InterPro" id="IPR004358">
    <property type="entry name" value="Sig_transdc_His_kin-like_C"/>
</dbReference>
<dbReference type="InterPro" id="IPR036890">
    <property type="entry name" value="HATPase_C_sf"/>
</dbReference>
<keyword evidence="12 15" id="KW-1133">Transmembrane helix</keyword>
<keyword evidence="13" id="KW-0902">Two-component regulatory system</keyword>
<evidence type="ECO:0000256" key="14">
    <source>
        <dbReference type="ARBA" id="ARBA00023136"/>
    </source>
</evidence>
<dbReference type="SMART" id="SM00388">
    <property type="entry name" value="HisKA"/>
    <property type="match status" value="1"/>
</dbReference>
<protein>
    <recommendedName>
        <fullName evidence="3">histidine kinase</fullName>
        <ecNumber evidence="3">2.7.13.3</ecNumber>
    </recommendedName>
</protein>
<dbReference type="InterPro" id="IPR050980">
    <property type="entry name" value="2C_sensor_his_kinase"/>
</dbReference>
<keyword evidence="10" id="KW-0418">Kinase</keyword>
<evidence type="ECO:0000256" key="1">
    <source>
        <dbReference type="ARBA" id="ARBA00000085"/>
    </source>
</evidence>
<dbReference type="SMART" id="SM00304">
    <property type="entry name" value="HAMP"/>
    <property type="match status" value="1"/>
</dbReference>
<dbReference type="Pfam" id="PF00512">
    <property type="entry name" value="HisKA"/>
    <property type="match status" value="1"/>
</dbReference>
<name>A0AA42B829_9GAMM</name>
<keyword evidence="8 15" id="KW-0812">Transmembrane</keyword>
<dbReference type="SMART" id="SM00387">
    <property type="entry name" value="HATPase_c"/>
    <property type="match status" value="1"/>
</dbReference>
<feature type="domain" description="Histidine kinase" evidence="16">
    <location>
        <begin position="285"/>
        <end position="482"/>
    </location>
</feature>
<dbReference type="InterPro" id="IPR036097">
    <property type="entry name" value="HisK_dim/P_sf"/>
</dbReference>
<keyword evidence="11 18" id="KW-0067">ATP-binding</keyword>
<keyword evidence="4" id="KW-1003">Cell membrane</keyword>
<evidence type="ECO:0000256" key="6">
    <source>
        <dbReference type="ARBA" id="ARBA00022553"/>
    </source>
</evidence>
<dbReference type="GO" id="GO:0000155">
    <property type="term" value="F:phosphorelay sensor kinase activity"/>
    <property type="evidence" value="ECO:0007669"/>
    <property type="project" value="InterPro"/>
</dbReference>
<keyword evidence="14 15" id="KW-0472">Membrane</keyword>
<dbReference type="Pfam" id="PF02518">
    <property type="entry name" value="HATPase_c"/>
    <property type="match status" value="1"/>
</dbReference>
<dbReference type="Gene3D" id="3.30.565.10">
    <property type="entry name" value="Histidine kinase-like ATPase, C-terminal domain"/>
    <property type="match status" value="1"/>
</dbReference>
<comment type="catalytic activity">
    <reaction evidence="1">
        <text>ATP + protein L-histidine = ADP + protein N-phospho-L-histidine.</text>
        <dbReference type="EC" id="2.7.13.3"/>
    </reaction>
</comment>
<organism evidence="18 19">
    <name type="scientific">Echinimonas agarilytica</name>
    <dbReference type="NCBI Taxonomy" id="1215918"/>
    <lineage>
        <taxon>Bacteria</taxon>
        <taxon>Pseudomonadati</taxon>
        <taxon>Pseudomonadota</taxon>
        <taxon>Gammaproteobacteria</taxon>
        <taxon>Alteromonadales</taxon>
        <taxon>Echinimonadaceae</taxon>
        <taxon>Echinimonas</taxon>
    </lineage>
</organism>
<evidence type="ECO:0000259" key="16">
    <source>
        <dbReference type="PROSITE" id="PS50109"/>
    </source>
</evidence>
<evidence type="ECO:0000256" key="10">
    <source>
        <dbReference type="ARBA" id="ARBA00022777"/>
    </source>
</evidence>
<reference evidence="18 19" key="1">
    <citation type="journal article" date="2013" name="Antonie Van Leeuwenhoek">
        <title>Echinimonas agarilytica gen. nov., sp. nov., a new gammaproteobacterium isolated from the sea urchin Strongylocentrotus intermedius.</title>
        <authorList>
            <person name="Nedashkovskaya O.I."/>
            <person name="Stenkova A.M."/>
            <person name="Zhukova N.V."/>
            <person name="Van Trappen S."/>
            <person name="Lee J.S."/>
            <person name="Kim S.B."/>
        </authorList>
    </citation>
    <scope>NUCLEOTIDE SEQUENCE [LARGE SCALE GENOMIC DNA]</scope>
    <source>
        <strain evidence="18 19">KMM 6351</strain>
    </source>
</reference>
<sequence>MTDRIARLIPSSLPARVLALVLGALLLSQLVISLVWYTQQQSQDNENLRITSQWIAEQVDYTVSNFSGMTAQRRQLVLNTLSNVGSNRFFMVLNDRPIFLEPAPSNFQRRILLSQVVQQLRSTQHQGRPAAVSLVNAAELINSTRDLNIKEQATVWARHNLLDPSQPPPLLTVQAPMPDKQWLMIVTVLPEPYTMLSPLQFEMPQWWFMALTSIVLLAVVYLITQWLTQPLEKLAEAADLLGRDIDSSPIDETGSSEVIRAARAFNAMQNRIRRYIKDRETLFSAISHDLKTPITRMRLRAELLEDDEHRERFIANLDELDLMVKGALQSVKDSDIHENLEAIDINEILKQIQLDLAKDAWRLRITGGLDEPFMGKPLALKRCISNLVDNAIQYGESVHVIIREREDGVYLYFHDQGPGVPMVDRERIFEPYVRLDNSRNREGGTGLGMGIVRNIVQGHGGQIALSNHPHGGLLVRVLLPRR</sequence>
<evidence type="ECO:0000256" key="3">
    <source>
        <dbReference type="ARBA" id="ARBA00012438"/>
    </source>
</evidence>
<evidence type="ECO:0000256" key="12">
    <source>
        <dbReference type="ARBA" id="ARBA00022989"/>
    </source>
</evidence>
<dbReference type="CDD" id="cd00075">
    <property type="entry name" value="HATPase"/>
    <property type="match status" value="1"/>
</dbReference>
<dbReference type="PRINTS" id="PR00344">
    <property type="entry name" value="BCTRLSENSOR"/>
</dbReference>
<dbReference type="InterPro" id="IPR003661">
    <property type="entry name" value="HisK_dim/P_dom"/>
</dbReference>
<accession>A0AA42B829</accession>
<dbReference type="AlphaFoldDB" id="A0AA42B829"/>
<dbReference type="Proteomes" id="UP001165393">
    <property type="component" value="Unassembled WGS sequence"/>
</dbReference>
<dbReference type="RefSeq" id="WP_251262010.1">
    <property type="nucleotide sequence ID" value="NZ_JAMQGP010000006.1"/>
</dbReference>
<dbReference type="Pfam" id="PF00672">
    <property type="entry name" value="HAMP"/>
    <property type="match status" value="1"/>
</dbReference>
<keyword evidence="19" id="KW-1185">Reference proteome</keyword>
<dbReference type="CDD" id="cd06225">
    <property type="entry name" value="HAMP"/>
    <property type="match status" value="1"/>
</dbReference>
<dbReference type="PROSITE" id="PS50885">
    <property type="entry name" value="HAMP"/>
    <property type="match status" value="1"/>
</dbReference>
<keyword evidence="6" id="KW-0597">Phosphoprotein</keyword>
<evidence type="ECO:0000313" key="19">
    <source>
        <dbReference type="Proteomes" id="UP001165393"/>
    </source>
</evidence>
<keyword evidence="5" id="KW-0997">Cell inner membrane</keyword>
<dbReference type="PANTHER" id="PTHR44936:SF5">
    <property type="entry name" value="SENSOR HISTIDINE KINASE ENVZ"/>
    <property type="match status" value="1"/>
</dbReference>
<evidence type="ECO:0000256" key="4">
    <source>
        <dbReference type="ARBA" id="ARBA00022475"/>
    </source>
</evidence>
<dbReference type="GO" id="GO:0005524">
    <property type="term" value="F:ATP binding"/>
    <property type="evidence" value="ECO:0007669"/>
    <property type="project" value="UniProtKB-KW"/>
</dbReference>
<evidence type="ECO:0000256" key="9">
    <source>
        <dbReference type="ARBA" id="ARBA00022741"/>
    </source>
</evidence>